<dbReference type="EMBL" id="CM041546">
    <property type="protein sequence ID" value="KAI3360469.1"/>
    <property type="molecule type" value="Genomic_DNA"/>
</dbReference>
<evidence type="ECO:0000313" key="1">
    <source>
        <dbReference type="EMBL" id="KAI3360469.1"/>
    </source>
</evidence>
<comment type="caution">
    <text evidence="1">The sequence shown here is derived from an EMBL/GenBank/DDBJ whole genome shotgun (WGS) entry which is preliminary data.</text>
</comment>
<protein>
    <submittedName>
        <fullName evidence="1">Uncharacterized protein</fullName>
    </submittedName>
</protein>
<reference evidence="1" key="1">
    <citation type="submission" date="2022-04" db="EMBL/GenBank/DDBJ databases">
        <title>Jade perch genome.</title>
        <authorList>
            <person name="Chao B."/>
        </authorList>
    </citation>
    <scope>NUCLEOTIDE SEQUENCE</scope>
    <source>
        <strain evidence="1">CB-2022</strain>
    </source>
</reference>
<sequence length="539" mass="59038">MEEPCDLKHFVKEEGSGASVKVEGLSKAALIKSLSPRVMLSNHLLPKGTKMKVNLEDQGRQKVSFSFAQTKKPLQSPFFIPASPEKSVAEPHPALSQSTSDKGGQNTDSKMEQKQTPVVPTSRAETHSETPVASATKQKTDLAKMHFKKQILSVSVTEETPITETSAVPEEPHSSELQVLQNSTNMSVIEFPTPQPQNVVSICPSENAHSEASETRATPSLKKPTAVSGKDGESSSSAEQESKEYKRKTRSQSDSAPPGSESDGDSVQMSSSRKSVDSKSKTNSDSRSKETAILDTHLHAHLDQTKIAEGPGPDHVPDQEGLEQVHRTPGQRDPEVTEDHGLKGHTIMILIGGRTGVLHAEREDVHVLALTGLETVLTLRMTIGRRGQGQVTPVDRPAIQALIKSQNRLPIQSLREPLNLQILLTLQSWIKEQHCQSLKGLQSDYQTLICSANALLIWTVNLAPITSQRLIANPPLPVCTPILKHMKNAKKSAPVTPRQIIKENHSPLTETLARRRTLKTPKRKPLDQTQSRRPPLDLL</sequence>
<name>A0ACB8VY26_9TELE</name>
<dbReference type="Proteomes" id="UP000831701">
    <property type="component" value="Chromosome 16"/>
</dbReference>
<organism evidence="1 2">
    <name type="scientific">Scortum barcoo</name>
    <name type="common">barcoo grunter</name>
    <dbReference type="NCBI Taxonomy" id="214431"/>
    <lineage>
        <taxon>Eukaryota</taxon>
        <taxon>Metazoa</taxon>
        <taxon>Chordata</taxon>
        <taxon>Craniata</taxon>
        <taxon>Vertebrata</taxon>
        <taxon>Euteleostomi</taxon>
        <taxon>Actinopterygii</taxon>
        <taxon>Neopterygii</taxon>
        <taxon>Teleostei</taxon>
        <taxon>Neoteleostei</taxon>
        <taxon>Acanthomorphata</taxon>
        <taxon>Eupercaria</taxon>
        <taxon>Centrarchiformes</taxon>
        <taxon>Terapontoidei</taxon>
        <taxon>Terapontidae</taxon>
        <taxon>Scortum</taxon>
    </lineage>
</organism>
<accession>A0ACB8VY26</accession>
<gene>
    <name evidence="1" type="ORF">L3Q82_002365</name>
</gene>
<evidence type="ECO:0000313" key="2">
    <source>
        <dbReference type="Proteomes" id="UP000831701"/>
    </source>
</evidence>
<keyword evidence="2" id="KW-1185">Reference proteome</keyword>
<proteinExistence type="predicted"/>